<keyword evidence="4" id="KW-0677">Repeat</keyword>
<feature type="domain" description="EF-hand" evidence="13">
    <location>
        <begin position="350"/>
        <end position="385"/>
    </location>
</feature>
<dbReference type="Gene3D" id="1.10.238.10">
    <property type="entry name" value="EF-hand"/>
    <property type="match status" value="3"/>
</dbReference>
<keyword evidence="5" id="KW-0256">Endoplasmic reticulum</keyword>
<keyword evidence="2" id="KW-0479">Metal-binding</keyword>
<evidence type="ECO:0000256" key="4">
    <source>
        <dbReference type="ARBA" id="ARBA00022737"/>
    </source>
</evidence>
<dbReference type="Pfam" id="PF13499">
    <property type="entry name" value="EF-hand_7"/>
    <property type="match status" value="2"/>
</dbReference>
<dbReference type="InterPro" id="IPR018247">
    <property type="entry name" value="EF_Hand_1_Ca_BS"/>
</dbReference>
<dbReference type="GO" id="GO:0005788">
    <property type="term" value="C:endoplasmic reticulum lumen"/>
    <property type="evidence" value="ECO:0007669"/>
    <property type="project" value="UniProtKB-SubCell"/>
</dbReference>
<feature type="compositionally biased region" description="Basic and acidic residues" evidence="12">
    <location>
        <begin position="129"/>
        <end position="139"/>
    </location>
</feature>
<gene>
    <name evidence="14" type="ORF">KIN20_034730</name>
</gene>
<proteinExistence type="predicted"/>
<keyword evidence="6" id="KW-0106">Calcium</keyword>
<evidence type="ECO:0000256" key="5">
    <source>
        <dbReference type="ARBA" id="ARBA00022824"/>
    </source>
</evidence>
<organism evidence="14 15">
    <name type="scientific">Parelaphostrongylus tenuis</name>
    <name type="common">Meningeal worm</name>
    <dbReference type="NCBI Taxonomy" id="148309"/>
    <lineage>
        <taxon>Eukaryota</taxon>
        <taxon>Metazoa</taxon>
        <taxon>Ecdysozoa</taxon>
        <taxon>Nematoda</taxon>
        <taxon>Chromadorea</taxon>
        <taxon>Rhabditida</taxon>
        <taxon>Rhabditina</taxon>
        <taxon>Rhabditomorpha</taxon>
        <taxon>Strongyloidea</taxon>
        <taxon>Metastrongylidae</taxon>
        <taxon>Parelaphostrongylus</taxon>
    </lineage>
</organism>
<evidence type="ECO:0000256" key="12">
    <source>
        <dbReference type="SAM" id="MobiDB-lite"/>
    </source>
</evidence>
<dbReference type="GO" id="GO:0015031">
    <property type="term" value="P:protein transport"/>
    <property type="evidence" value="ECO:0007669"/>
    <property type="project" value="UniProtKB-ARBA"/>
</dbReference>
<evidence type="ECO:0000256" key="11">
    <source>
        <dbReference type="ARBA" id="ARBA00072696"/>
    </source>
</evidence>
<keyword evidence="7" id="KW-0325">Glycoprotein</keyword>
<name>A0AAD5RA67_PARTN</name>
<dbReference type="InterPro" id="IPR002048">
    <property type="entry name" value="EF_hand_dom"/>
</dbReference>
<evidence type="ECO:0000256" key="1">
    <source>
        <dbReference type="ARBA" id="ARBA00004319"/>
    </source>
</evidence>
<evidence type="ECO:0000256" key="9">
    <source>
        <dbReference type="ARBA" id="ARBA00056975"/>
    </source>
</evidence>
<dbReference type="PANTHER" id="PTHR10827:SF95">
    <property type="entry name" value="LD34388P"/>
    <property type="match status" value="1"/>
</dbReference>
<evidence type="ECO:0000256" key="8">
    <source>
        <dbReference type="ARBA" id="ARBA00023186"/>
    </source>
</evidence>
<evidence type="ECO:0000256" key="3">
    <source>
        <dbReference type="ARBA" id="ARBA00022729"/>
    </source>
</evidence>
<comment type="subcellular location">
    <subcellularLocation>
        <location evidence="1">Endoplasmic reticulum lumen</location>
    </subcellularLocation>
</comment>
<feature type="domain" description="EF-hand" evidence="13">
    <location>
        <begin position="160"/>
        <end position="195"/>
    </location>
</feature>
<keyword evidence="3" id="KW-0732">Signal</keyword>
<dbReference type="Pfam" id="PF13833">
    <property type="entry name" value="EF-hand_8"/>
    <property type="match status" value="1"/>
</dbReference>
<evidence type="ECO:0000256" key="2">
    <source>
        <dbReference type="ARBA" id="ARBA00022723"/>
    </source>
</evidence>
<comment type="subunit">
    <text evidence="10">Interacts with PCSK6 (immature form including the propeptide); probably involved in the maturation and the secretion of PCSK6.</text>
</comment>
<feature type="domain" description="EF-hand" evidence="13">
    <location>
        <begin position="277"/>
        <end position="312"/>
    </location>
</feature>
<dbReference type="EMBL" id="JAHQIW010007157">
    <property type="protein sequence ID" value="KAJ1372550.1"/>
    <property type="molecule type" value="Genomic_DNA"/>
</dbReference>
<evidence type="ECO:0000256" key="7">
    <source>
        <dbReference type="ARBA" id="ARBA00023180"/>
    </source>
</evidence>
<evidence type="ECO:0000256" key="6">
    <source>
        <dbReference type="ARBA" id="ARBA00022837"/>
    </source>
</evidence>
<evidence type="ECO:0000313" key="14">
    <source>
        <dbReference type="EMBL" id="KAJ1372550.1"/>
    </source>
</evidence>
<dbReference type="PROSITE" id="PS00018">
    <property type="entry name" value="EF_HAND_1"/>
    <property type="match status" value="5"/>
</dbReference>
<reference evidence="14" key="1">
    <citation type="submission" date="2021-06" db="EMBL/GenBank/DDBJ databases">
        <title>Parelaphostrongylus tenuis whole genome reference sequence.</title>
        <authorList>
            <person name="Garwood T.J."/>
            <person name="Larsen P.A."/>
            <person name="Fountain-Jones N.M."/>
            <person name="Garbe J.R."/>
            <person name="Macchietto M.G."/>
            <person name="Kania S.A."/>
            <person name="Gerhold R.W."/>
            <person name="Richards J.E."/>
            <person name="Wolf T.M."/>
        </authorList>
    </citation>
    <scope>NUCLEOTIDE SEQUENCE</scope>
    <source>
        <strain evidence="14">MNPRO001-30</strain>
        <tissue evidence="14">Meninges</tissue>
    </source>
</reference>
<accession>A0AAD5RA67</accession>
<sequence>MQPVYRLIRDDLVSVFGDPCGGRFFGVPEVFLIEMEYIDVVVMSTTPLISLIDTERTPHKPAAPHSQIPSSRQDVRFFDECSHVHRCLCCRTSSNEVEMIKVLILLLPLVISEKERESDGAAARIHRHQSNDDDSHHADHQAILGSRKTADEFDELPIEESKKRLKVLAHKMDTNQDGFVDEAELTSWIERSMVSLDNEEVNERLVEMDTDGDKMVSWEEYMADSFPDRDIKDLDADDKKLMVEDELYFKAADLDGDGKLNQEELSAFLNPENYRHMHETLVKITMSEKDLNKDGAIDLKEFLGEMADNDHSEWHAVESNRFMTEYDSDGDGVLRGEEVRRWMIPDVKAVAKQEATHLIKGADIDKDGRLSINEIVDAHQLFVGSEATNYGEELHKVSHTEL</sequence>
<dbReference type="InterPro" id="IPR011992">
    <property type="entry name" value="EF-hand-dom_pair"/>
</dbReference>
<evidence type="ECO:0000313" key="15">
    <source>
        <dbReference type="Proteomes" id="UP001196413"/>
    </source>
</evidence>
<dbReference type="PANTHER" id="PTHR10827">
    <property type="entry name" value="RETICULOCALBIN"/>
    <property type="match status" value="1"/>
</dbReference>
<dbReference type="SMART" id="SM00054">
    <property type="entry name" value="EFh"/>
    <property type="match status" value="6"/>
</dbReference>
<protein>
    <recommendedName>
        <fullName evidence="11">Reticulocalbin-3</fullName>
    </recommendedName>
</protein>
<dbReference type="GO" id="GO:0005509">
    <property type="term" value="F:calcium ion binding"/>
    <property type="evidence" value="ECO:0007669"/>
    <property type="project" value="InterPro"/>
</dbReference>
<evidence type="ECO:0000256" key="10">
    <source>
        <dbReference type="ARBA" id="ARBA00063143"/>
    </source>
</evidence>
<comment type="function">
    <text evidence="9">Probable molecular chaperone assisting protein biosynthesis and transport in the endoplasmic reticulum. Required for the proper biosynthesis and transport of pulmonary surfactant-associated protein A/SP-A, pulmonary surfactant-associated protein D/SP-D and the lipid transporter ABCA3. By regulating both the proper expression and the degradation through the endoplasmic reticulum-associated protein degradation pathway of these proteins plays a crucial role in pulmonary surfactant homeostasis. Has an anti-fibrotic activity by negatively regulating the secretion of type I and type III collagens. This calcium-binding protein also transiently associates with immature PCSK6 and regulates its secretion.</text>
</comment>
<dbReference type="FunFam" id="1.10.238.10:FF:000104">
    <property type="entry name" value="calumenin isoform X1"/>
    <property type="match status" value="1"/>
</dbReference>
<comment type="caution">
    <text evidence="14">The sequence shown here is derived from an EMBL/GenBank/DDBJ whole genome shotgun (WGS) entry which is preliminary data.</text>
</comment>
<evidence type="ECO:0000259" key="13">
    <source>
        <dbReference type="PROSITE" id="PS50222"/>
    </source>
</evidence>
<dbReference type="AlphaFoldDB" id="A0AAD5RA67"/>
<feature type="region of interest" description="Disordered" evidence="12">
    <location>
        <begin position="120"/>
        <end position="139"/>
    </location>
</feature>
<dbReference type="PROSITE" id="PS50222">
    <property type="entry name" value="EF_HAND_2"/>
    <property type="match status" value="4"/>
</dbReference>
<dbReference type="SUPFAM" id="SSF47473">
    <property type="entry name" value="EF-hand"/>
    <property type="match status" value="2"/>
</dbReference>
<keyword evidence="8" id="KW-0143">Chaperone</keyword>
<feature type="domain" description="EF-hand" evidence="13">
    <location>
        <begin position="249"/>
        <end position="275"/>
    </location>
</feature>
<dbReference type="CDD" id="cd16227">
    <property type="entry name" value="EFh_CREC_RCN2_like"/>
    <property type="match status" value="1"/>
</dbReference>
<dbReference type="Proteomes" id="UP001196413">
    <property type="component" value="Unassembled WGS sequence"/>
</dbReference>
<keyword evidence="15" id="KW-1185">Reference proteome</keyword>